<comment type="caution">
    <text evidence="2">The sequence shown here is derived from an EMBL/GenBank/DDBJ whole genome shotgun (WGS) entry which is preliminary data.</text>
</comment>
<feature type="compositionally biased region" description="Polar residues" evidence="1">
    <location>
        <begin position="78"/>
        <end position="91"/>
    </location>
</feature>
<dbReference type="EMBL" id="JADQDQ010000019">
    <property type="protein sequence ID" value="MBF9239828.1"/>
    <property type="molecule type" value="Genomic_DNA"/>
</dbReference>
<sequence length="657" mass="75413">MSTQLLTKVQRDHLDSLTRANGVNALSELIWNALDADATHIHILTEKSQLGAWDTLIIEDNGHGLSRREALSVFESIGGSQKRNSPVSPGQRSYHGKEGRGRYKALALGSHVSFQSTYLGDDGLARTFAIDLHREIIDRPIVHDAVILDNGSQATGFRVVIKALNQNVVSKLFTKTSLDEITEKFAIYSMTYPDFKIVVGNDDLNFRGLIRNTESEDKYFQDAGNRDYNFNIQVVEWNFDCHRKIYLCNRNGVTYRDIPAGIRPGLPICIVISSPYIDRLQLENRLDMGELDPTLHDAITAAKNYGRRYARERLHQRAQEFIDNLKSEHIYPYKEEATTEVERASRQVFDIVALQVNEFLPSFNDQDKKGKQLTLSLIKEALENDTTSLRRILTEVIELPEARRQELAELLDETPLSNVIDTMKEVTNRLKFLRALEHLIYDKEVSKNVLERRNLHKIVVQETWIFGDDYTYGADDINLKNLLLAHLEKLGRTDFEDVVESGDNSGLTRIPDVCLWRQFNGGKHGYFSNLVVELKRPTVDGGMVEYGQIMDYARSVNADPRFSKAHHSWHFILLVRDVKSDLEMIMAPKDRDYGHVYSGDNIDVHVLRWSDIIGVARTKYEYIQQKLNINLTDNEECMSLLRNKYQQYLPKDFPKAF</sequence>
<keyword evidence="2" id="KW-0547">Nucleotide-binding</keyword>
<name>A0ABS0IPJ2_9BACT</name>
<evidence type="ECO:0000313" key="2">
    <source>
        <dbReference type="EMBL" id="MBF9239828.1"/>
    </source>
</evidence>
<evidence type="ECO:0000313" key="3">
    <source>
        <dbReference type="Proteomes" id="UP000597617"/>
    </source>
</evidence>
<organism evidence="2 3">
    <name type="scientific">Hymenobacter jeongseonensis</name>
    <dbReference type="NCBI Taxonomy" id="2791027"/>
    <lineage>
        <taxon>Bacteria</taxon>
        <taxon>Pseudomonadati</taxon>
        <taxon>Bacteroidota</taxon>
        <taxon>Cytophagia</taxon>
        <taxon>Cytophagales</taxon>
        <taxon>Hymenobacteraceae</taxon>
        <taxon>Hymenobacter</taxon>
    </lineage>
</organism>
<evidence type="ECO:0000256" key="1">
    <source>
        <dbReference type="SAM" id="MobiDB-lite"/>
    </source>
</evidence>
<dbReference type="RefSeq" id="WP_196284179.1">
    <property type="nucleotide sequence ID" value="NZ_JADQDQ010000019.1"/>
</dbReference>
<protein>
    <submittedName>
        <fullName evidence="2">ATP-binding protein</fullName>
    </submittedName>
</protein>
<dbReference type="Gene3D" id="3.30.565.10">
    <property type="entry name" value="Histidine kinase-like ATPase, C-terminal domain"/>
    <property type="match status" value="1"/>
</dbReference>
<dbReference type="Proteomes" id="UP000597617">
    <property type="component" value="Unassembled WGS sequence"/>
</dbReference>
<dbReference type="SUPFAM" id="SSF55874">
    <property type="entry name" value="ATPase domain of HSP90 chaperone/DNA topoisomerase II/histidine kinase"/>
    <property type="match status" value="1"/>
</dbReference>
<keyword evidence="2" id="KW-0067">ATP-binding</keyword>
<dbReference type="Pfam" id="PF13589">
    <property type="entry name" value="HATPase_c_3"/>
    <property type="match status" value="1"/>
</dbReference>
<gene>
    <name evidence="2" type="ORF">I2I05_20710</name>
</gene>
<dbReference type="InterPro" id="IPR036890">
    <property type="entry name" value="HATPase_C_sf"/>
</dbReference>
<reference evidence="2 3" key="1">
    <citation type="submission" date="2020-11" db="EMBL/GenBank/DDBJ databases">
        <authorList>
            <person name="Kim M.K."/>
        </authorList>
    </citation>
    <scope>NUCLEOTIDE SEQUENCE [LARGE SCALE GENOMIC DNA]</scope>
    <source>
        <strain evidence="2 3">BT683</strain>
    </source>
</reference>
<dbReference type="GO" id="GO:0005524">
    <property type="term" value="F:ATP binding"/>
    <property type="evidence" value="ECO:0007669"/>
    <property type="project" value="UniProtKB-KW"/>
</dbReference>
<feature type="region of interest" description="Disordered" evidence="1">
    <location>
        <begin position="77"/>
        <end position="97"/>
    </location>
</feature>
<proteinExistence type="predicted"/>
<keyword evidence="3" id="KW-1185">Reference proteome</keyword>
<accession>A0ABS0IPJ2</accession>